<feature type="domain" description="tRNA synthetases class I catalytic" evidence="13">
    <location>
        <begin position="22"/>
        <end position="318"/>
    </location>
</feature>
<proteinExistence type="inferred from homology"/>
<dbReference type="GO" id="GO:0004817">
    <property type="term" value="F:cysteine-tRNA ligase activity"/>
    <property type="evidence" value="ECO:0007669"/>
    <property type="project" value="UniProtKB-EC"/>
</dbReference>
<reference evidence="14" key="1">
    <citation type="submission" date="2016-07" db="EMBL/GenBank/DDBJ databases">
        <title>De novo transcriptome assembly of four accessions of the metal hyperaccumulator plant Noccaea caerulescens.</title>
        <authorList>
            <person name="Blande D."/>
            <person name="Halimaa P."/>
            <person name="Tervahauta A.I."/>
            <person name="Aarts M.G."/>
            <person name="Karenlampi S.O."/>
        </authorList>
    </citation>
    <scope>NUCLEOTIDE SEQUENCE</scope>
</reference>
<dbReference type="Pfam" id="PF01406">
    <property type="entry name" value="tRNA-synt_1e"/>
    <property type="match status" value="1"/>
</dbReference>
<gene>
    <name evidence="14" type="ORF">GA_TR3024_c0_g1_i1_g.9541</name>
</gene>
<keyword evidence="7" id="KW-0862">Zinc</keyword>
<dbReference type="InterPro" id="IPR014729">
    <property type="entry name" value="Rossmann-like_a/b/a_fold"/>
</dbReference>
<dbReference type="CDD" id="cd00672">
    <property type="entry name" value="CysRS_core"/>
    <property type="match status" value="1"/>
</dbReference>
<evidence type="ECO:0000256" key="12">
    <source>
        <dbReference type="SAM" id="MobiDB-lite"/>
    </source>
</evidence>
<dbReference type="EC" id="6.1.1.16" evidence="3"/>
<dbReference type="InterPro" id="IPR032678">
    <property type="entry name" value="tRNA-synt_1_cat_dom"/>
</dbReference>
<protein>
    <recommendedName>
        <fullName evidence="3">cysteine--tRNA ligase</fullName>
        <ecNumber evidence="3">6.1.1.16</ecNumber>
    </recommendedName>
    <alternativeName>
        <fullName evidence="11">Cysteinyl-tRNA synthetase</fullName>
    </alternativeName>
</protein>
<dbReference type="FunFam" id="3.40.50.620:FF:000009">
    <property type="entry name" value="Cysteine--tRNA ligase"/>
    <property type="match status" value="1"/>
</dbReference>
<feature type="compositionally biased region" description="Polar residues" evidence="12">
    <location>
        <begin position="507"/>
        <end position="522"/>
    </location>
</feature>
<dbReference type="HAMAP" id="MF_00041">
    <property type="entry name" value="Cys_tRNA_synth"/>
    <property type="match status" value="1"/>
</dbReference>
<feature type="region of interest" description="Disordered" evidence="12">
    <location>
        <begin position="503"/>
        <end position="522"/>
    </location>
</feature>
<dbReference type="AlphaFoldDB" id="A0A1J3E5I8"/>
<evidence type="ECO:0000256" key="5">
    <source>
        <dbReference type="ARBA" id="ARBA00022723"/>
    </source>
</evidence>
<evidence type="ECO:0000256" key="8">
    <source>
        <dbReference type="ARBA" id="ARBA00022840"/>
    </source>
</evidence>
<dbReference type="GO" id="GO:0005737">
    <property type="term" value="C:cytoplasm"/>
    <property type="evidence" value="ECO:0007669"/>
    <property type="project" value="TreeGrafter"/>
</dbReference>
<comment type="cofactor">
    <cofactor evidence="1">
        <name>Zn(2+)</name>
        <dbReference type="ChEBI" id="CHEBI:29105"/>
    </cofactor>
</comment>
<dbReference type="PANTHER" id="PTHR10890:SF26">
    <property type="entry name" value="CYSTEINE--TRNA LIGASE 1, CYTOPLASMIC-RELATED"/>
    <property type="match status" value="1"/>
</dbReference>
<dbReference type="GO" id="GO:0046872">
    <property type="term" value="F:metal ion binding"/>
    <property type="evidence" value="ECO:0007669"/>
    <property type="project" value="UniProtKB-KW"/>
</dbReference>
<evidence type="ECO:0000313" key="14">
    <source>
        <dbReference type="EMBL" id="JAU26542.1"/>
    </source>
</evidence>
<accession>A0A1J3E5I8</accession>
<comment type="similarity">
    <text evidence="2">Belongs to the class-I aminoacyl-tRNA synthetase family.</text>
</comment>
<evidence type="ECO:0000256" key="7">
    <source>
        <dbReference type="ARBA" id="ARBA00022833"/>
    </source>
</evidence>
<name>A0A1J3E5I8_NOCCA</name>
<dbReference type="InterPro" id="IPR009080">
    <property type="entry name" value="tRNAsynth_Ia_anticodon-bd"/>
</dbReference>
<dbReference type="PRINTS" id="PR00983">
    <property type="entry name" value="TRNASYNTHCYS"/>
</dbReference>
<dbReference type="InterPro" id="IPR015803">
    <property type="entry name" value="Cys-tRNA-ligase"/>
</dbReference>
<evidence type="ECO:0000256" key="11">
    <source>
        <dbReference type="ARBA" id="ARBA00031499"/>
    </source>
</evidence>
<sequence>MEAGKPELKLHNTMTQAKEVLKPINPGKIGMYVCGITAYDLSHLGHARASVSFDVLYRYLRHLGYEVTYVRNFTDVDDKVIEKANKLGENPLALSKRYCEEYLVDMKALQCLLPTHQPRVSDHMDHIIKMIEKIIEKDCGYVVDGDVFFSVDKSPNYGQLSGQLLDHTRAGKRVAVDPRKRNPADFALWKAVKPGEPKWWKSPWGPGRPGWHIECSAMSSHYLSPRFDIHGGGADLKFPHHENEIAQTCAACEDSGVNYWLHNGHVTNNNVKMGKSLHNFFTIREITAKYHPLALRHFLLSAHYRSPLNYSGSQLERSSDVLYYVYQTLQDLVEALSPYQEALKDDNGKAEETAEAKDVIMKVKSEFESKMSDDLNTSPILTGAFQDAMKFINVSIIKLKKKHPRKQGMSLLVSLVEVEKAVREVLDVLGLLTALSYAELLKEMKQKALARAGIGEEVVLEKIEARRIARKNKDFETSDRLREYLAIKGVSLMDISGEDTVWRPCLPSSSQSEPDASQETPS</sequence>
<evidence type="ECO:0000259" key="13">
    <source>
        <dbReference type="Pfam" id="PF01406"/>
    </source>
</evidence>
<evidence type="ECO:0000256" key="1">
    <source>
        <dbReference type="ARBA" id="ARBA00001947"/>
    </source>
</evidence>
<evidence type="ECO:0000256" key="9">
    <source>
        <dbReference type="ARBA" id="ARBA00022917"/>
    </source>
</evidence>
<dbReference type="SUPFAM" id="SSF52374">
    <property type="entry name" value="Nucleotidylyl transferase"/>
    <property type="match status" value="1"/>
</dbReference>
<organism evidence="14">
    <name type="scientific">Noccaea caerulescens</name>
    <name type="common">Alpine penny-cress</name>
    <name type="synonym">Thlaspi caerulescens</name>
    <dbReference type="NCBI Taxonomy" id="107243"/>
    <lineage>
        <taxon>Eukaryota</taxon>
        <taxon>Viridiplantae</taxon>
        <taxon>Streptophyta</taxon>
        <taxon>Embryophyta</taxon>
        <taxon>Tracheophyta</taxon>
        <taxon>Spermatophyta</taxon>
        <taxon>Magnoliopsida</taxon>
        <taxon>eudicotyledons</taxon>
        <taxon>Gunneridae</taxon>
        <taxon>Pentapetalae</taxon>
        <taxon>rosids</taxon>
        <taxon>malvids</taxon>
        <taxon>Brassicales</taxon>
        <taxon>Brassicaceae</taxon>
        <taxon>Coluteocarpeae</taxon>
        <taxon>Noccaea</taxon>
    </lineage>
</organism>
<keyword evidence="4 14" id="KW-0436">Ligase</keyword>
<keyword evidence="10" id="KW-0030">Aminoacyl-tRNA synthetase</keyword>
<keyword evidence="8" id="KW-0067">ATP-binding</keyword>
<dbReference type="NCBIfam" id="TIGR00435">
    <property type="entry name" value="cysS"/>
    <property type="match status" value="1"/>
</dbReference>
<dbReference type="Gene3D" id="3.40.50.620">
    <property type="entry name" value="HUPs"/>
    <property type="match status" value="1"/>
</dbReference>
<keyword evidence="6" id="KW-0547">Nucleotide-binding</keyword>
<dbReference type="GO" id="GO:0005524">
    <property type="term" value="F:ATP binding"/>
    <property type="evidence" value="ECO:0007669"/>
    <property type="project" value="UniProtKB-KW"/>
</dbReference>
<evidence type="ECO:0000256" key="3">
    <source>
        <dbReference type="ARBA" id="ARBA00012832"/>
    </source>
</evidence>
<evidence type="ECO:0000256" key="4">
    <source>
        <dbReference type="ARBA" id="ARBA00022598"/>
    </source>
</evidence>
<evidence type="ECO:0000256" key="2">
    <source>
        <dbReference type="ARBA" id="ARBA00005594"/>
    </source>
</evidence>
<dbReference type="InterPro" id="IPR024909">
    <property type="entry name" value="Cys-tRNA/MSH_ligase"/>
</dbReference>
<dbReference type="PANTHER" id="PTHR10890">
    <property type="entry name" value="CYSTEINYL-TRNA SYNTHETASE"/>
    <property type="match status" value="1"/>
</dbReference>
<dbReference type="SUPFAM" id="SSF47323">
    <property type="entry name" value="Anticodon-binding domain of a subclass of class I aminoacyl-tRNA synthetases"/>
    <property type="match status" value="1"/>
</dbReference>
<evidence type="ECO:0000256" key="10">
    <source>
        <dbReference type="ARBA" id="ARBA00023146"/>
    </source>
</evidence>
<evidence type="ECO:0000256" key="6">
    <source>
        <dbReference type="ARBA" id="ARBA00022741"/>
    </source>
</evidence>
<dbReference type="GO" id="GO:0006423">
    <property type="term" value="P:cysteinyl-tRNA aminoacylation"/>
    <property type="evidence" value="ECO:0007669"/>
    <property type="project" value="InterPro"/>
</dbReference>
<dbReference type="Gene3D" id="1.20.120.1910">
    <property type="entry name" value="Cysteine-tRNA ligase, C-terminal anti-codon recognition domain"/>
    <property type="match status" value="1"/>
</dbReference>
<dbReference type="EMBL" id="GEVI01005778">
    <property type="protein sequence ID" value="JAU26542.1"/>
    <property type="molecule type" value="Transcribed_RNA"/>
</dbReference>
<keyword evidence="5" id="KW-0479">Metal-binding</keyword>
<keyword evidence="9" id="KW-0648">Protein biosynthesis</keyword>